<dbReference type="Pfam" id="PF00687">
    <property type="entry name" value="Ribosomal_L1"/>
    <property type="match status" value="1"/>
</dbReference>
<reference evidence="4" key="1">
    <citation type="submission" date="2020-04" db="EMBL/GenBank/DDBJ databases">
        <authorList>
            <person name="Neveu A P."/>
        </authorList>
    </citation>
    <scope>NUCLEOTIDE SEQUENCE</scope>
    <source>
        <tissue evidence="4">Whole embryo</tissue>
    </source>
</reference>
<dbReference type="PANTHER" id="PTHR36427:SF3">
    <property type="entry name" value="LARGE RIBOSOMAL SUBUNIT PROTEIN UL1M"/>
    <property type="match status" value="1"/>
</dbReference>
<keyword evidence="2 4" id="KW-0689">Ribosomal protein</keyword>
<evidence type="ECO:0000313" key="4">
    <source>
        <dbReference type="EMBL" id="CAB3263953.1"/>
    </source>
</evidence>
<evidence type="ECO:0000256" key="1">
    <source>
        <dbReference type="ARBA" id="ARBA00010531"/>
    </source>
</evidence>
<dbReference type="InterPro" id="IPR016095">
    <property type="entry name" value="Ribosomal_uL1_3-a/b-sand"/>
</dbReference>
<dbReference type="PANTHER" id="PTHR36427">
    <property type="entry name" value="54S RIBOSOMAL PROTEIN L1, MITOCHONDRIAL"/>
    <property type="match status" value="1"/>
</dbReference>
<name>A0A6F9DLW0_9ASCI</name>
<dbReference type="InterPro" id="IPR023674">
    <property type="entry name" value="Ribosomal_uL1-like"/>
</dbReference>
<dbReference type="Gene3D" id="3.30.190.20">
    <property type="match status" value="1"/>
</dbReference>
<comment type="similarity">
    <text evidence="1">Belongs to the universal ribosomal protein uL1 family.</text>
</comment>
<accession>A0A6F9DLW0</accession>
<gene>
    <name evidence="4" type="primary">Mrpl1</name>
</gene>
<dbReference type="EMBL" id="LR788091">
    <property type="protein sequence ID" value="CAB3263953.1"/>
    <property type="molecule type" value="mRNA"/>
</dbReference>
<sequence>MSGKFLLSRPGLQTSACCLEKVCGGRYFSLTSHQQHKDSLSFAWKINKLNKEIKIIRNDVSGQFRPFFRGGKYYEPSTKKNLDPLAKFRYNQLHEISTVKPTDDVYVVSQFLTETYSLRKALEHLKHIAALDFVDPKAHIVMKINHSEVLAGKKRKKVFYYTFTKQLPHPTNYQNKVCVFTDDEKLRNLALENGAYTAGDREVIMKIMQNKLKCDYYISTKQFFDVISKNTELQKVVGQNFPNKKQATVLDDFVDQLKVFANEANFSNVGSDGTECKVVIGQLDNPVENLERNILFILENLLQARTLSKTKDLLKSVSISSFTEYIPFDFKAVLKSEDIE</sequence>
<evidence type="ECO:0000256" key="3">
    <source>
        <dbReference type="ARBA" id="ARBA00023274"/>
    </source>
</evidence>
<dbReference type="SUPFAM" id="SSF56808">
    <property type="entry name" value="Ribosomal protein L1"/>
    <property type="match status" value="1"/>
</dbReference>
<organism evidence="4">
    <name type="scientific">Phallusia mammillata</name>
    <dbReference type="NCBI Taxonomy" id="59560"/>
    <lineage>
        <taxon>Eukaryota</taxon>
        <taxon>Metazoa</taxon>
        <taxon>Chordata</taxon>
        <taxon>Tunicata</taxon>
        <taxon>Ascidiacea</taxon>
        <taxon>Phlebobranchia</taxon>
        <taxon>Ascidiidae</taxon>
        <taxon>Phallusia</taxon>
    </lineage>
</organism>
<dbReference type="GO" id="GO:0005840">
    <property type="term" value="C:ribosome"/>
    <property type="evidence" value="ECO:0007669"/>
    <property type="project" value="UniProtKB-KW"/>
</dbReference>
<protein>
    <submittedName>
        <fullName evidence="4">39S ribosomal protein L1, mitochondrial</fullName>
    </submittedName>
</protein>
<dbReference type="Gene3D" id="3.40.50.790">
    <property type="match status" value="1"/>
</dbReference>
<evidence type="ECO:0000256" key="2">
    <source>
        <dbReference type="ARBA" id="ARBA00022980"/>
    </source>
</evidence>
<dbReference type="InterPro" id="IPR028364">
    <property type="entry name" value="Ribosomal_uL1/biogenesis"/>
</dbReference>
<keyword evidence="3" id="KW-0687">Ribonucleoprotein</keyword>
<proteinExistence type="evidence at transcript level"/>
<dbReference type="GO" id="GO:1990904">
    <property type="term" value="C:ribonucleoprotein complex"/>
    <property type="evidence" value="ECO:0007669"/>
    <property type="project" value="UniProtKB-KW"/>
</dbReference>
<dbReference type="AlphaFoldDB" id="A0A6F9DLW0"/>